<evidence type="ECO:0000256" key="3">
    <source>
        <dbReference type="ARBA" id="ARBA00006753"/>
    </source>
</evidence>
<dbReference type="SUPFAM" id="SSF51735">
    <property type="entry name" value="NAD(P)-binding Rossmann-fold domains"/>
    <property type="match status" value="1"/>
</dbReference>
<accession>A0A5C5SGD6</accession>
<evidence type="ECO:0000256" key="2">
    <source>
        <dbReference type="ARBA" id="ARBA00005062"/>
    </source>
</evidence>
<dbReference type="GO" id="GO:0050661">
    <property type="term" value="F:NADP binding"/>
    <property type="evidence" value="ECO:0007669"/>
    <property type="project" value="InterPro"/>
</dbReference>
<comment type="pathway">
    <text evidence="1 14">Amino-acid biosynthesis; L-threonine biosynthesis; L-threonine from L-aspartate: step 3/5.</text>
</comment>
<dbReference type="PROSITE" id="PS01042">
    <property type="entry name" value="HOMOSER_DHGENASE"/>
    <property type="match status" value="1"/>
</dbReference>
<dbReference type="OrthoDB" id="9808167at2"/>
<organism evidence="18 19">
    <name type="scientific">Streptococcus cuniculipharyngis</name>
    <dbReference type="NCBI Taxonomy" id="1562651"/>
    <lineage>
        <taxon>Bacteria</taxon>
        <taxon>Bacillati</taxon>
        <taxon>Bacillota</taxon>
        <taxon>Bacilli</taxon>
        <taxon>Lactobacillales</taxon>
        <taxon>Streptococcaceae</taxon>
        <taxon>Streptococcus</taxon>
    </lineage>
</organism>
<dbReference type="NCBIfam" id="NF004976">
    <property type="entry name" value="PRK06349.1"/>
    <property type="match status" value="1"/>
</dbReference>
<dbReference type="InterPro" id="IPR036291">
    <property type="entry name" value="NAD(P)-bd_dom_sf"/>
</dbReference>
<evidence type="ECO:0000256" key="10">
    <source>
        <dbReference type="ARBA" id="ARBA00023167"/>
    </source>
</evidence>
<feature type="domain" description="Aspartate/homoserine dehydrogenase NAD-binding" evidence="17">
    <location>
        <begin position="9"/>
        <end position="130"/>
    </location>
</feature>
<evidence type="ECO:0000259" key="16">
    <source>
        <dbReference type="Pfam" id="PF00742"/>
    </source>
</evidence>
<evidence type="ECO:0000256" key="5">
    <source>
        <dbReference type="ARBA" id="ARBA00013376"/>
    </source>
</evidence>
<keyword evidence="6 14" id="KW-0028">Amino-acid biosynthesis</keyword>
<dbReference type="SUPFAM" id="SSF55347">
    <property type="entry name" value="Glyceraldehyde-3-phosphate dehydrogenase-like, C-terminal domain"/>
    <property type="match status" value="1"/>
</dbReference>
<dbReference type="InterPro" id="IPR005106">
    <property type="entry name" value="Asp/hSer_DH_NAD-bd"/>
</dbReference>
<protein>
    <recommendedName>
        <fullName evidence="5 14">Homoserine dehydrogenase</fullName>
        <ecNumber evidence="4 14">1.1.1.3</ecNumber>
    </recommendedName>
</protein>
<evidence type="ECO:0000256" key="12">
    <source>
        <dbReference type="PIRSR" id="PIRSR000098-1"/>
    </source>
</evidence>
<dbReference type="EMBL" id="VOHL01000001">
    <property type="protein sequence ID" value="TWS99015.1"/>
    <property type="molecule type" value="Genomic_DNA"/>
</dbReference>
<feature type="domain" description="Homoserine dehydrogenase catalytic" evidence="16">
    <location>
        <begin position="138"/>
        <end position="315"/>
    </location>
</feature>
<evidence type="ECO:0000256" key="9">
    <source>
        <dbReference type="ARBA" id="ARBA00023053"/>
    </source>
</evidence>
<feature type="active site" description="Proton donor" evidence="12">
    <location>
        <position position="206"/>
    </location>
</feature>
<dbReference type="Pfam" id="PF03447">
    <property type="entry name" value="NAD_binding_3"/>
    <property type="match status" value="1"/>
</dbReference>
<evidence type="ECO:0000313" key="18">
    <source>
        <dbReference type="EMBL" id="TWS99015.1"/>
    </source>
</evidence>
<dbReference type="Gene3D" id="3.40.50.720">
    <property type="entry name" value="NAD(P)-binding Rossmann-like Domain"/>
    <property type="match status" value="1"/>
</dbReference>
<feature type="binding site" evidence="13">
    <location>
        <position position="191"/>
    </location>
    <ligand>
        <name>L-homoserine</name>
        <dbReference type="ChEBI" id="CHEBI:57476"/>
    </ligand>
</feature>
<feature type="binding site" evidence="13">
    <location>
        <position position="106"/>
    </location>
    <ligand>
        <name>NADPH</name>
        <dbReference type="ChEBI" id="CHEBI:57783"/>
    </ligand>
</feature>
<comment type="caution">
    <text evidence="18">The sequence shown here is derived from an EMBL/GenBank/DDBJ whole genome shotgun (WGS) entry which is preliminary data.</text>
</comment>
<keyword evidence="13 14" id="KW-0521">NADP</keyword>
<dbReference type="InterPro" id="IPR016204">
    <property type="entry name" value="HDH"/>
</dbReference>
<evidence type="ECO:0000259" key="17">
    <source>
        <dbReference type="Pfam" id="PF03447"/>
    </source>
</evidence>
<proteinExistence type="inferred from homology"/>
<keyword evidence="8 14" id="KW-0560">Oxidoreductase</keyword>
<dbReference type="Pfam" id="PF00742">
    <property type="entry name" value="Homoserine_dh"/>
    <property type="match status" value="1"/>
</dbReference>
<evidence type="ECO:0000256" key="7">
    <source>
        <dbReference type="ARBA" id="ARBA00022697"/>
    </source>
</evidence>
<dbReference type="RefSeq" id="WP_146566148.1">
    <property type="nucleotide sequence ID" value="NZ_VOHL01000001.1"/>
</dbReference>
<evidence type="ECO:0000256" key="13">
    <source>
        <dbReference type="PIRSR" id="PIRSR000098-2"/>
    </source>
</evidence>
<evidence type="ECO:0000256" key="14">
    <source>
        <dbReference type="RuleBase" id="RU000579"/>
    </source>
</evidence>
<evidence type="ECO:0000313" key="19">
    <source>
        <dbReference type="Proteomes" id="UP000317430"/>
    </source>
</evidence>
<dbReference type="GO" id="GO:0009086">
    <property type="term" value="P:methionine biosynthetic process"/>
    <property type="evidence" value="ECO:0007669"/>
    <property type="project" value="UniProtKB-KW"/>
</dbReference>
<dbReference type="GO" id="GO:0009088">
    <property type="term" value="P:threonine biosynthetic process"/>
    <property type="evidence" value="ECO:0007669"/>
    <property type="project" value="UniProtKB-UniPathway"/>
</dbReference>
<dbReference type="PANTHER" id="PTHR43331:SF1">
    <property type="entry name" value="HOMOSERINE DEHYDROGENASE"/>
    <property type="match status" value="1"/>
</dbReference>
<dbReference type="Gene3D" id="3.30.360.10">
    <property type="entry name" value="Dihydrodipicolinate Reductase, domain 2"/>
    <property type="match status" value="1"/>
</dbReference>
<keyword evidence="9" id="KW-0915">Sodium</keyword>
<name>A0A5C5SGD6_9STRE</name>
<dbReference type="Proteomes" id="UP000317430">
    <property type="component" value="Unassembled WGS sequence"/>
</dbReference>
<dbReference type="EC" id="1.1.1.3" evidence="4 14"/>
<comment type="similarity">
    <text evidence="3 15">Belongs to the homoserine dehydrogenase family.</text>
</comment>
<dbReference type="Gene3D" id="3.30.70.260">
    <property type="match status" value="1"/>
</dbReference>
<keyword evidence="10 14" id="KW-0486">Methionine biosynthesis</keyword>
<evidence type="ECO:0000256" key="1">
    <source>
        <dbReference type="ARBA" id="ARBA00005056"/>
    </source>
</evidence>
<dbReference type="InterPro" id="IPR001342">
    <property type="entry name" value="HDH_cat"/>
</dbReference>
<dbReference type="InterPro" id="IPR019811">
    <property type="entry name" value="HDH_CS"/>
</dbReference>
<dbReference type="GO" id="GO:0004412">
    <property type="term" value="F:homoserine dehydrogenase activity"/>
    <property type="evidence" value="ECO:0007669"/>
    <property type="project" value="UniProtKB-EC"/>
</dbReference>
<dbReference type="PANTHER" id="PTHR43331">
    <property type="entry name" value="HOMOSERINE DEHYDROGENASE"/>
    <property type="match status" value="1"/>
</dbReference>
<evidence type="ECO:0000256" key="11">
    <source>
        <dbReference type="ARBA" id="ARBA00048841"/>
    </source>
</evidence>
<evidence type="ECO:0000256" key="15">
    <source>
        <dbReference type="RuleBase" id="RU004171"/>
    </source>
</evidence>
<dbReference type="UniPathway" id="UPA00051">
    <property type="reaction ID" value="UER00465"/>
</dbReference>
<dbReference type="FunFam" id="3.30.360.10:FF:000005">
    <property type="entry name" value="Homoserine dehydrogenase"/>
    <property type="match status" value="1"/>
</dbReference>
<keyword evidence="7 14" id="KW-0791">Threonine biosynthesis</keyword>
<evidence type="ECO:0000256" key="6">
    <source>
        <dbReference type="ARBA" id="ARBA00022605"/>
    </source>
</evidence>
<gene>
    <name evidence="18" type="ORF">FRX57_02090</name>
</gene>
<comment type="pathway">
    <text evidence="2 14">Amino-acid biosynthesis; L-methionine biosynthesis via de novo pathway; L-homoserine from L-aspartate: step 3/3.</text>
</comment>
<sequence>MTIKIGVLGFGTVAQGLPKLLAEKGLHLEQMLGESFAISKVLVRNQEKREQLANGDWSYDFVTDIKEIIADDSIQVVIELMGRIEPAKTYISQALKAGKHVITANKDLLALYGSELSRLAEDNQVAFYYEGAVAGGIPILRTLANVLALDKVERILGILNGTSNFMLTKMIDEGWTYERALAEAQALGYAESDPTNDVEGIDAAYKASILAQFGFGMRVDFDQVSHQGIRQISPVDITLAQKLGYAIKLLADVRQLASGLSVSVAPSLIPLDYPLASVNGVMNGVFVESLALGQSMYYGPGAGQLPTALSVMADLWQVGRVILGQETVRPFNPLQAPAQLARQEDILSIYYILIEQAEVSKFNQLGLAVSQSLALEGYQAYLTPLISLVELEDRLNQVGLNPISLIKVLGE</sequence>
<evidence type="ECO:0000256" key="4">
    <source>
        <dbReference type="ARBA" id="ARBA00013213"/>
    </source>
</evidence>
<keyword evidence="19" id="KW-1185">Reference proteome</keyword>
<dbReference type="AlphaFoldDB" id="A0A5C5SGD6"/>
<dbReference type="PIRSF" id="PIRSF000098">
    <property type="entry name" value="Homoser_dehydrog"/>
    <property type="match status" value="1"/>
</dbReference>
<reference evidence="18 19" key="1">
    <citation type="submission" date="2019-08" db="EMBL/GenBank/DDBJ databases">
        <authorList>
            <person name="Lei W."/>
        </authorList>
    </citation>
    <scope>NUCLEOTIDE SEQUENCE [LARGE SCALE GENOMIC DNA]</scope>
    <source>
        <strain evidence="18 19">CCUG 66496</strain>
    </source>
</reference>
<evidence type="ECO:0000256" key="8">
    <source>
        <dbReference type="ARBA" id="ARBA00023002"/>
    </source>
</evidence>
<comment type="catalytic activity">
    <reaction evidence="11">
        <text>L-homoserine + NADP(+) = L-aspartate 4-semialdehyde + NADPH + H(+)</text>
        <dbReference type="Rhea" id="RHEA:15761"/>
        <dbReference type="ChEBI" id="CHEBI:15378"/>
        <dbReference type="ChEBI" id="CHEBI:57476"/>
        <dbReference type="ChEBI" id="CHEBI:57783"/>
        <dbReference type="ChEBI" id="CHEBI:58349"/>
        <dbReference type="ChEBI" id="CHEBI:537519"/>
        <dbReference type="EC" id="1.1.1.3"/>
    </reaction>
    <physiologicalReaction direction="right-to-left" evidence="11">
        <dbReference type="Rhea" id="RHEA:15763"/>
    </physiologicalReaction>
</comment>
<dbReference type="UniPathway" id="UPA00050">
    <property type="reaction ID" value="UER00063"/>
</dbReference>